<organism evidence="1">
    <name type="scientific">marine sediment metagenome</name>
    <dbReference type="NCBI Taxonomy" id="412755"/>
    <lineage>
        <taxon>unclassified sequences</taxon>
        <taxon>metagenomes</taxon>
        <taxon>ecological metagenomes</taxon>
    </lineage>
</organism>
<dbReference type="SUPFAM" id="SSF56954">
    <property type="entry name" value="Outer membrane efflux proteins (OEP)"/>
    <property type="match status" value="1"/>
</dbReference>
<dbReference type="EMBL" id="LAZR01001608">
    <property type="protein sequence ID" value="KKN42053.1"/>
    <property type="molecule type" value="Genomic_DNA"/>
</dbReference>
<accession>A0A0F9TKW8</accession>
<sequence>MFTKCLTLVIKYFCNTAKLLFLSTLSYASASYADDLSLGNTLSLSEAIIKTTTNNPSLNAFSYQHQFQAGQRQQAALNPALSLGVD</sequence>
<protein>
    <submittedName>
        <fullName evidence="1">Uncharacterized protein</fullName>
    </submittedName>
</protein>
<name>A0A0F9TKW8_9ZZZZ</name>
<comment type="caution">
    <text evidence="1">The sequence shown here is derived from an EMBL/GenBank/DDBJ whole genome shotgun (WGS) entry which is preliminary data.</text>
</comment>
<reference evidence="1" key="1">
    <citation type="journal article" date="2015" name="Nature">
        <title>Complex archaea that bridge the gap between prokaryotes and eukaryotes.</title>
        <authorList>
            <person name="Spang A."/>
            <person name="Saw J.H."/>
            <person name="Jorgensen S.L."/>
            <person name="Zaremba-Niedzwiedzka K."/>
            <person name="Martijn J."/>
            <person name="Lind A.E."/>
            <person name="van Eijk R."/>
            <person name="Schleper C."/>
            <person name="Guy L."/>
            <person name="Ettema T.J."/>
        </authorList>
    </citation>
    <scope>NUCLEOTIDE SEQUENCE</scope>
</reference>
<gene>
    <name evidence="1" type="ORF">LCGC14_0717250</name>
</gene>
<dbReference type="AlphaFoldDB" id="A0A0F9TKW8"/>
<proteinExistence type="predicted"/>
<evidence type="ECO:0000313" key="1">
    <source>
        <dbReference type="EMBL" id="KKN42053.1"/>
    </source>
</evidence>